<gene>
    <name evidence="1" type="ordered locus">RBRH_00864</name>
</gene>
<evidence type="ECO:0000313" key="2">
    <source>
        <dbReference type="Proteomes" id="UP000007437"/>
    </source>
</evidence>
<dbReference type="AlphaFoldDB" id="E5AKN4"/>
<dbReference type="KEGG" id="brh:RBRH_00864"/>
<proteinExistence type="predicted"/>
<dbReference type="EMBL" id="FR687359">
    <property type="protein sequence ID" value="CBW73706.1"/>
    <property type="molecule type" value="Genomic_DNA"/>
</dbReference>
<name>E5AKN4_MYCRK</name>
<dbReference type="Proteomes" id="UP000007437">
    <property type="component" value="Chromosome"/>
</dbReference>
<dbReference type="HOGENOM" id="CLU_1988468_0_0_4"/>
<reference evidence="1 2" key="1">
    <citation type="journal article" date="2011" name="J. Bacteriol.">
        <title>Complete genome sequence of Burkholderia rhizoxinica, an endosymbiont of Rhizopus microsporus.</title>
        <authorList>
            <person name="Lackner G."/>
            <person name="Moebius N."/>
            <person name="Partida-Martinez L."/>
            <person name="Hertweck C."/>
        </authorList>
    </citation>
    <scope>NUCLEOTIDE SEQUENCE [LARGE SCALE GENOMIC DNA]</scope>
    <source>
        <strain evidence="2">DSM 19002 / CIP 109453 / HKI 454</strain>
    </source>
</reference>
<evidence type="ECO:0000313" key="1">
    <source>
        <dbReference type="EMBL" id="CBW73706.1"/>
    </source>
</evidence>
<accession>E5AKN4</accession>
<protein>
    <submittedName>
        <fullName evidence="1">Uncharacterized protein</fullName>
    </submittedName>
</protein>
<sequence>MYRNPKRSHGADATATNAERHAGACAPMLSTRFYLDERDDVCRDARAEIDNAMKSVGLVLETALEAMENLRNVRDALTPHDNAPGATCVGGCTRPDASGQLKHRRCAGLLRYAKRLAFSWWHIGR</sequence>
<organism evidence="1 2">
    <name type="scientific">Mycetohabitans rhizoxinica (strain DSM 19002 / CIP 109453 / HKI 454)</name>
    <name type="common">Paraburkholderia rhizoxinica</name>
    <dbReference type="NCBI Taxonomy" id="882378"/>
    <lineage>
        <taxon>Bacteria</taxon>
        <taxon>Pseudomonadati</taxon>
        <taxon>Pseudomonadota</taxon>
        <taxon>Betaproteobacteria</taxon>
        <taxon>Burkholderiales</taxon>
        <taxon>Burkholderiaceae</taxon>
        <taxon>Mycetohabitans</taxon>
    </lineage>
</organism>